<evidence type="ECO:0000313" key="3">
    <source>
        <dbReference type="EMBL" id="GGX59125.1"/>
    </source>
</evidence>
<dbReference type="RefSeq" id="WP_229919153.1">
    <property type="nucleotide sequence ID" value="NZ_BMVU01000003.1"/>
</dbReference>
<evidence type="ECO:0000259" key="2">
    <source>
        <dbReference type="Pfam" id="PF11838"/>
    </source>
</evidence>
<feature type="compositionally biased region" description="Basic residues" evidence="1">
    <location>
        <begin position="241"/>
        <end position="262"/>
    </location>
</feature>
<reference evidence="3" key="2">
    <citation type="submission" date="2020-09" db="EMBL/GenBank/DDBJ databases">
        <authorList>
            <person name="Sun Q."/>
            <person name="Ohkuma M."/>
        </authorList>
    </citation>
    <scope>NUCLEOTIDE SEQUENCE</scope>
    <source>
        <strain evidence="3">JCM 4790</strain>
    </source>
</reference>
<dbReference type="AlphaFoldDB" id="A0A918KD30"/>
<feature type="compositionally biased region" description="Low complexity" evidence="1">
    <location>
        <begin position="263"/>
        <end position="276"/>
    </location>
</feature>
<accession>A0A918KD30</accession>
<feature type="domain" description="ERAP1-like C-terminal" evidence="2">
    <location>
        <begin position="27"/>
        <end position="164"/>
    </location>
</feature>
<name>A0A918KD30_9ACTN</name>
<feature type="compositionally biased region" description="Basic and acidic residues" evidence="1">
    <location>
        <begin position="176"/>
        <end position="191"/>
    </location>
</feature>
<reference evidence="3" key="1">
    <citation type="journal article" date="2014" name="Int. J. Syst. Evol. Microbiol.">
        <title>Complete genome sequence of Corynebacterium casei LMG S-19264T (=DSM 44701T), isolated from a smear-ripened cheese.</title>
        <authorList>
            <consortium name="US DOE Joint Genome Institute (JGI-PGF)"/>
            <person name="Walter F."/>
            <person name="Albersmeier A."/>
            <person name="Kalinowski J."/>
            <person name="Ruckert C."/>
        </authorList>
    </citation>
    <scope>NUCLEOTIDE SEQUENCE</scope>
    <source>
        <strain evidence="3">JCM 4790</strain>
    </source>
</reference>
<dbReference type="EMBL" id="BMVU01000003">
    <property type="protein sequence ID" value="GGX59125.1"/>
    <property type="molecule type" value="Genomic_DNA"/>
</dbReference>
<organism evidence="3 4">
    <name type="scientific">Streptomyces minutiscleroticus</name>
    <dbReference type="NCBI Taxonomy" id="68238"/>
    <lineage>
        <taxon>Bacteria</taxon>
        <taxon>Bacillati</taxon>
        <taxon>Actinomycetota</taxon>
        <taxon>Actinomycetes</taxon>
        <taxon>Kitasatosporales</taxon>
        <taxon>Streptomycetaceae</taxon>
        <taxon>Streptomyces</taxon>
    </lineage>
</organism>
<dbReference type="Pfam" id="PF11838">
    <property type="entry name" value="ERAP1_C"/>
    <property type="match status" value="1"/>
</dbReference>
<evidence type="ECO:0000256" key="1">
    <source>
        <dbReference type="SAM" id="MobiDB-lite"/>
    </source>
</evidence>
<proteinExistence type="predicted"/>
<dbReference type="Proteomes" id="UP000619244">
    <property type="component" value="Unassembled WGS sequence"/>
</dbReference>
<feature type="region of interest" description="Disordered" evidence="1">
    <location>
        <begin position="171"/>
        <end position="194"/>
    </location>
</feature>
<comment type="caution">
    <text evidence="3">The sequence shown here is derived from an EMBL/GenBank/DDBJ whole genome shotgun (WGS) entry which is preliminary data.</text>
</comment>
<sequence length="290" mass="31752">MGIRSLTRGEAERRVALRGLARTTTSADDLAWLRERTGDDADLRWRALVREAELGGDVASETARLLESDPDPDAWVRALTVRAALPDPAAKAEVWQRLAVDRAVSVGSVAQVAAAFWRPGQDALLAPFTRRYLDSVPRLHEGGMIPAKGFTNHLFPPYAIDSAYIEKARQASGGAEARREGVTPTVSRERTGPGSVAGLQVELEQVESVVVAVGRADDGVHVLLGGVALRPRTAARSRGGGGRRGRRRSRRPPPSGRTRRRAAAPTVWRSPSRRWTAPPPRRPWWRRSRP</sequence>
<evidence type="ECO:0000313" key="4">
    <source>
        <dbReference type="Proteomes" id="UP000619244"/>
    </source>
</evidence>
<dbReference type="InterPro" id="IPR024571">
    <property type="entry name" value="ERAP1-like_C_dom"/>
</dbReference>
<protein>
    <recommendedName>
        <fullName evidence="2">ERAP1-like C-terminal domain-containing protein</fullName>
    </recommendedName>
</protein>
<feature type="region of interest" description="Disordered" evidence="1">
    <location>
        <begin position="233"/>
        <end position="290"/>
    </location>
</feature>
<gene>
    <name evidence="3" type="ORF">GCM10010358_11750</name>
</gene>
<keyword evidence="4" id="KW-1185">Reference proteome</keyword>